<dbReference type="SUPFAM" id="SSF55729">
    <property type="entry name" value="Acyl-CoA N-acyltransferases (Nat)"/>
    <property type="match status" value="1"/>
</dbReference>
<dbReference type="EMBL" id="VIKR01000005">
    <property type="protein sequence ID" value="TQV72252.1"/>
    <property type="molecule type" value="Genomic_DNA"/>
</dbReference>
<keyword evidence="5" id="KW-0012">Acyltransferase</keyword>
<evidence type="ECO:0000313" key="13">
    <source>
        <dbReference type="Proteomes" id="UP000317839"/>
    </source>
</evidence>
<keyword evidence="13" id="KW-1185">Reference proteome</keyword>
<protein>
    <recommendedName>
        <fullName evidence="8">L-ornithine N(alpha)-acyltransferase</fullName>
        <ecNumber evidence="7">2.3.2.30</ecNumber>
    </recommendedName>
</protein>
<dbReference type="InterPro" id="IPR016181">
    <property type="entry name" value="Acyl_CoA_acyltransferase"/>
</dbReference>
<comment type="function">
    <text evidence="9">Catalyzes the first step in the biosynthesis of ornithine lipids, which are phosphorus-free membrane lipids. Catalyzes the 3-hydroxyacyl-acyl carrier protein-dependent acylation of ornithine to form lyso-ornithine lipid (LOL).</text>
</comment>
<dbReference type="GO" id="GO:0006629">
    <property type="term" value="P:lipid metabolic process"/>
    <property type="evidence" value="ECO:0007669"/>
    <property type="project" value="UniProtKB-KW"/>
</dbReference>
<dbReference type="PANTHER" id="PTHR37323">
    <property type="entry name" value="GCN5-RELATED N-ACETYLTRANSFERASE"/>
    <property type="match status" value="1"/>
</dbReference>
<keyword evidence="4" id="KW-0443">Lipid metabolism</keyword>
<gene>
    <name evidence="12" type="ORF">FLL45_18715</name>
</gene>
<dbReference type="SMART" id="SM00563">
    <property type="entry name" value="PlsC"/>
    <property type="match status" value="1"/>
</dbReference>
<sequence length="566" mass="64537">MINVDNILTEQIPSLEQHPNLKKNVSKVCKKLLHEEEINGFLKDNGHLGANEFLDKTMHLLGLSYNVDNWELENIPAEGRVVVVANHPLGSLDGIALLKMFSKVRSDIKIVTNELLSHLEPLAPFFLPVKNMTGSTSKAQYSAIEQALEDNQAVIFFPAGEVSRFRLEGIRDCHWRSGFLSMAKKTHSPILPIHVGGKNSRFFYGLSLISKPVSVLLLAKEMFRKTRITLPMKIGELIPSHVVEKLPSNNRVSAQLFRKHVYALANGKKKVFDTVKPIAHPQPRKALKHELEDCELLTTTRDGKQIYLLENAKDTCLLSEIGRLREVSFRAVGEGTGMRVDIDEYDNRYDHIVLWDPSELEIVGAYRVAQTSNVDMSKLYTSTLFDFTDDFDPIRQKGLELGRSFVQPKYWGKRSLDYLWYGIGAYLTKNPQIRFMFGPVSISAEFSKELIEWMVYYYNEFYSGDKLLARAKNPFSFSAQNTLMLNQVFSTSDAQEGFRHLKYQLKIFNKTVPTLFKQYTELCEPGGVNFAAFNIDPLFNNCVDGLVIVDMDRLLAKKRKKYMPEA</sequence>
<feature type="domain" description="Phospholipid/glycerol acyltransferase" evidence="11">
    <location>
        <begin position="81"/>
        <end position="198"/>
    </location>
</feature>
<reference evidence="12 13" key="1">
    <citation type="submission" date="2019-06" db="EMBL/GenBank/DDBJ databases">
        <title>Draft genome of Aliikangiella marina GYP-15.</title>
        <authorList>
            <person name="Wang G."/>
        </authorList>
    </citation>
    <scope>NUCLEOTIDE SEQUENCE [LARGE SCALE GENOMIC DNA]</scope>
    <source>
        <strain evidence="12 13">GYP-15</strain>
    </source>
</reference>
<keyword evidence="2" id="KW-0444">Lipid biosynthesis</keyword>
<dbReference type="GO" id="GO:0043810">
    <property type="term" value="F:ornithine-acyl [acyl carrier protein] N-acyltransferase activity"/>
    <property type="evidence" value="ECO:0007669"/>
    <property type="project" value="UniProtKB-EC"/>
</dbReference>
<keyword evidence="3 12" id="KW-0808">Transferase</keyword>
<dbReference type="SUPFAM" id="SSF69593">
    <property type="entry name" value="Glycerol-3-phosphate (1)-acyltransferase"/>
    <property type="match status" value="1"/>
</dbReference>
<comment type="pathway">
    <text evidence="1">Lipid metabolism.</text>
</comment>
<dbReference type="PANTHER" id="PTHR37323:SF1">
    <property type="entry name" value="L-ORNITHINE N(ALPHA)-ACYLTRANSFERASE"/>
    <property type="match status" value="1"/>
</dbReference>
<dbReference type="Pfam" id="PF13444">
    <property type="entry name" value="Acetyltransf_5"/>
    <property type="match status" value="1"/>
</dbReference>
<dbReference type="InterPro" id="IPR052351">
    <property type="entry name" value="Ornithine_N-alpha-AT"/>
</dbReference>
<name>A0A545T507_9GAMM</name>
<proteinExistence type="inferred from homology"/>
<comment type="similarity">
    <text evidence="6">Belongs to the acetyltransferase family. OlsB subfamily.</text>
</comment>
<evidence type="ECO:0000259" key="11">
    <source>
        <dbReference type="SMART" id="SM00563"/>
    </source>
</evidence>
<organism evidence="12 13">
    <name type="scientific">Aliikangiella marina</name>
    <dbReference type="NCBI Taxonomy" id="1712262"/>
    <lineage>
        <taxon>Bacteria</taxon>
        <taxon>Pseudomonadati</taxon>
        <taxon>Pseudomonadota</taxon>
        <taxon>Gammaproteobacteria</taxon>
        <taxon>Oceanospirillales</taxon>
        <taxon>Pleioneaceae</taxon>
        <taxon>Aliikangiella</taxon>
    </lineage>
</organism>
<dbReference type="Gene3D" id="3.40.630.30">
    <property type="match status" value="1"/>
</dbReference>
<evidence type="ECO:0000256" key="9">
    <source>
        <dbReference type="ARBA" id="ARBA00045724"/>
    </source>
</evidence>
<evidence type="ECO:0000256" key="10">
    <source>
        <dbReference type="ARBA" id="ARBA00047785"/>
    </source>
</evidence>
<evidence type="ECO:0000256" key="3">
    <source>
        <dbReference type="ARBA" id="ARBA00022679"/>
    </source>
</evidence>
<dbReference type="InterPro" id="IPR002123">
    <property type="entry name" value="Plipid/glycerol_acylTrfase"/>
</dbReference>
<evidence type="ECO:0000256" key="5">
    <source>
        <dbReference type="ARBA" id="ARBA00023315"/>
    </source>
</evidence>
<dbReference type="EC" id="2.3.2.30" evidence="7"/>
<dbReference type="AlphaFoldDB" id="A0A545T507"/>
<dbReference type="InterPro" id="IPR045746">
    <property type="entry name" value="ACT14924-like_Acyltransf_dom"/>
</dbReference>
<dbReference type="RefSeq" id="WP_142943582.1">
    <property type="nucleotide sequence ID" value="NZ_VIKR01000005.1"/>
</dbReference>
<evidence type="ECO:0000256" key="4">
    <source>
        <dbReference type="ARBA" id="ARBA00023098"/>
    </source>
</evidence>
<comment type="catalytic activity">
    <reaction evidence="10">
        <text>a (3R)-hydroxyacyl-[ACP] + L-ornithine = a lyso-ornithine lipid + holo-[ACP] + H(+)</text>
        <dbReference type="Rhea" id="RHEA:20633"/>
        <dbReference type="Rhea" id="RHEA-COMP:9685"/>
        <dbReference type="Rhea" id="RHEA-COMP:9945"/>
        <dbReference type="ChEBI" id="CHEBI:15378"/>
        <dbReference type="ChEBI" id="CHEBI:46911"/>
        <dbReference type="ChEBI" id="CHEBI:64479"/>
        <dbReference type="ChEBI" id="CHEBI:78827"/>
        <dbReference type="ChEBI" id="CHEBI:138482"/>
        <dbReference type="EC" id="2.3.2.30"/>
    </reaction>
    <physiologicalReaction direction="left-to-right" evidence="10">
        <dbReference type="Rhea" id="RHEA:20634"/>
    </physiologicalReaction>
</comment>
<evidence type="ECO:0000256" key="6">
    <source>
        <dbReference type="ARBA" id="ARBA00038095"/>
    </source>
</evidence>
<evidence type="ECO:0000256" key="7">
    <source>
        <dbReference type="ARBA" id="ARBA00039058"/>
    </source>
</evidence>
<evidence type="ECO:0000256" key="2">
    <source>
        <dbReference type="ARBA" id="ARBA00022516"/>
    </source>
</evidence>
<dbReference type="Proteomes" id="UP000317839">
    <property type="component" value="Unassembled WGS sequence"/>
</dbReference>
<evidence type="ECO:0000313" key="12">
    <source>
        <dbReference type="EMBL" id="TQV72252.1"/>
    </source>
</evidence>
<evidence type="ECO:0000256" key="1">
    <source>
        <dbReference type="ARBA" id="ARBA00005189"/>
    </source>
</evidence>
<accession>A0A545T507</accession>
<dbReference type="Pfam" id="PF19576">
    <property type="entry name" value="Acyltransf_2"/>
    <property type="match status" value="1"/>
</dbReference>
<evidence type="ECO:0000256" key="8">
    <source>
        <dbReference type="ARBA" id="ARBA00039866"/>
    </source>
</evidence>
<dbReference type="OrthoDB" id="1113830at2"/>
<comment type="caution">
    <text evidence="12">The sequence shown here is derived from an EMBL/GenBank/DDBJ whole genome shotgun (WGS) entry which is preliminary data.</text>
</comment>